<reference evidence="6" key="1">
    <citation type="submission" date="2017-09" db="EMBL/GenBank/DDBJ databases">
        <title>Depth-based differentiation of microbial function through sediment-hosted aquifers and enrichment of novel symbionts in the deep terrestrial subsurface.</title>
        <authorList>
            <person name="Probst A.J."/>
            <person name="Ladd B."/>
            <person name="Jarett J.K."/>
            <person name="Geller-Mcgrath D.E."/>
            <person name="Sieber C.M.K."/>
            <person name="Emerson J.B."/>
            <person name="Anantharaman K."/>
            <person name="Thomas B.C."/>
            <person name="Malmstrom R."/>
            <person name="Stieglmeier M."/>
            <person name="Klingl A."/>
            <person name="Woyke T."/>
            <person name="Ryan C.M."/>
            <person name="Banfield J.F."/>
        </authorList>
    </citation>
    <scope>NUCLEOTIDE SEQUENCE [LARGE SCALE GENOMIC DNA]</scope>
</reference>
<comment type="caution">
    <text evidence="5">The sequence shown here is derived from an EMBL/GenBank/DDBJ whole genome shotgun (WGS) entry which is preliminary data.</text>
</comment>
<dbReference type="InterPro" id="IPR005823">
    <property type="entry name" value="Ribosomal_uL13_bac-type"/>
</dbReference>
<dbReference type="GO" id="GO:0006412">
    <property type="term" value="P:translation"/>
    <property type="evidence" value="ECO:0007669"/>
    <property type="project" value="UniProtKB-UniRule"/>
</dbReference>
<sequence length="127" mass="14613">MATKAIGKGKKVEIKEYVIDAQGKILGRLASEVAVILQGKNTPDYERNKVGNTKVVIKNAKGIQVTGNKENKKVYYHHTGYMGHLREETYRQVFKKDPTEVIRKAVFNMLPKNLLRQRRMNRLTIEE</sequence>
<evidence type="ECO:0000256" key="2">
    <source>
        <dbReference type="ARBA" id="ARBA00022980"/>
    </source>
</evidence>
<dbReference type="InterPro" id="IPR005822">
    <property type="entry name" value="Ribosomal_uL13"/>
</dbReference>
<dbReference type="GO" id="GO:1990904">
    <property type="term" value="C:ribonucleoprotein complex"/>
    <property type="evidence" value="ECO:0007669"/>
    <property type="project" value="UniProtKB-KW"/>
</dbReference>
<dbReference type="HAMAP" id="MF_01366">
    <property type="entry name" value="Ribosomal_uL13"/>
    <property type="match status" value="1"/>
</dbReference>
<organism evidence="5 6">
    <name type="scientific">Candidatus Harrisonbacteria bacterium CG10_big_fil_rev_8_21_14_0_10_38_8</name>
    <dbReference type="NCBI Taxonomy" id="1974582"/>
    <lineage>
        <taxon>Bacteria</taxon>
        <taxon>Candidatus Harrisoniibacteriota</taxon>
    </lineage>
</organism>
<keyword evidence="3 4" id="KW-0687">Ribonucleoprotein</keyword>
<evidence type="ECO:0000256" key="4">
    <source>
        <dbReference type="HAMAP-Rule" id="MF_01366"/>
    </source>
</evidence>
<dbReference type="Pfam" id="PF00572">
    <property type="entry name" value="Ribosomal_L13"/>
    <property type="match status" value="1"/>
</dbReference>
<dbReference type="GO" id="GO:0005840">
    <property type="term" value="C:ribosome"/>
    <property type="evidence" value="ECO:0007669"/>
    <property type="project" value="UniProtKB-KW"/>
</dbReference>
<dbReference type="InterPro" id="IPR036899">
    <property type="entry name" value="Ribosomal_uL13_sf"/>
</dbReference>
<dbReference type="PANTHER" id="PTHR11545">
    <property type="entry name" value="RIBOSOMAL PROTEIN L13"/>
    <property type="match status" value="1"/>
</dbReference>
<protein>
    <recommendedName>
        <fullName evidence="4">Large ribosomal subunit protein uL13</fullName>
    </recommendedName>
</protein>
<accession>A0A2M6WJL9</accession>
<comment type="similarity">
    <text evidence="1 4">Belongs to the universal ribosomal protein uL13 family.</text>
</comment>
<evidence type="ECO:0000256" key="1">
    <source>
        <dbReference type="ARBA" id="ARBA00006227"/>
    </source>
</evidence>
<evidence type="ECO:0000256" key="3">
    <source>
        <dbReference type="ARBA" id="ARBA00023274"/>
    </source>
</evidence>
<dbReference type="GO" id="GO:0003735">
    <property type="term" value="F:structural constituent of ribosome"/>
    <property type="evidence" value="ECO:0007669"/>
    <property type="project" value="InterPro"/>
</dbReference>
<name>A0A2M6WJL9_9BACT</name>
<dbReference type="GO" id="GO:0017148">
    <property type="term" value="P:negative regulation of translation"/>
    <property type="evidence" value="ECO:0007669"/>
    <property type="project" value="TreeGrafter"/>
</dbReference>
<evidence type="ECO:0000313" key="5">
    <source>
        <dbReference type="EMBL" id="PIT92977.1"/>
    </source>
</evidence>
<proteinExistence type="inferred from homology"/>
<dbReference type="Proteomes" id="UP000229112">
    <property type="component" value="Unassembled WGS sequence"/>
</dbReference>
<evidence type="ECO:0000313" key="6">
    <source>
        <dbReference type="Proteomes" id="UP000229112"/>
    </source>
</evidence>
<dbReference type="PIRSF" id="PIRSF002181">
    <property type="entry name" value="Ribosomal_L13"/>
    <property type="match status" value="1"/>
</dbReference>
<dbReference type="SUPFAM" id="SSF52161">
    <property type="entry name" value="Ribosomal protein L13"/>
    <property type="match status" value="1"/>
</dbReference>
<dbReference type="CDD" id="cd00392">
    <property type="entry name" value="Ribosomal_L13"/>
    <property type="match status" value="1"/>
</dbReference>
<keyword evidence="2 4" id="KW-0689">Ribosomal protein</keyword>
<dbReference type="EMBL" id="PFAY01000023">
    <property type="protein sequence ID" value="PIT92977.1"/>
    <property type="molecule type" value="Genomic_DNA"/>
</dbReference>
<comment type="subunit">
    <text evidence="4">Part of the 50S ribosomal subunit.</text>
</comment>
<gene>
    <name evidence="4" type="primary">rplM</name>
    <name evidence="5" type="ORF">COU06_02510</name>
</gene>
<comment type="function">
    <text evidence="4">This protein is one of the early assembly proteins of the 50S ribosomal subunit, although it is not seen to bind rRNA by itself. It is important during the early stages of 50S assembly.</text>
</comment>
<dbReference type="Gene3D" id="3.90.1180.10">
    <property type="entry name" value="Ribosomal protein L13"/>
    <property type="match status" value="1"/>
</dbReference>
<dbReference type="NCBIfam" id="TIGR01066">
    <property type="entry name" value="rplM_bact"/>
    <property type="match status" value="1"/>
</dbReference>
<dbReference type="GO" id="GO:0003729">
    <property type="term" value="F:mRNA binding"/>
    <property type="evidence" value="ECO:0007669"/>
    <property type="project" value="TreeGrafter"/>
</dbReference>
<dbReference type="AlphaFoldDB" id="A0A2M6WJL9"/>
<dbReference type="PANTHER" id="PTHR11545:SF2">
    <property type="entry name" value="LARGE RIBOSOMAL SUBUNIT PROTEIN UL13M"/>
    <property type="match status" value="1"/>
</dbReference>